<evidence type="ECO:0000256" key="1">
    <source>
        <dbReference type="SAM" id="Phobius"/>
    </source>
</evidence>
<dbReference type="AlphaFoldDB" id="A0A164I2G9"/>
<keyword evidence="1" id="KW-1133">Transmembrane helix</keyword>
<name>A0A164I2G9_9CRUS</name>
<evidence type="ECO:0000313" key="2">
    <source>
        <dbReference type="EMBL" id="KZS00807.1"/>
    </source>
</evidence>
<dbReference type="EMBL" id="LRGB01008460">
    <property type="protein sequence ID" value="KZS00807.1"/>
    <property type="molecule type" value="Genomic_DNA"/>
</dbReference>
<accession>A0A164I2G9</accession>
<organism evidence="2 3">
    <name type="scientific">Daphnia magna</name>
    <dbReference type="NCBI Taxonomy" id="35525"/>
    <lineage>
        <taxon>Eukaryota</taxon>
        <taxon>Metazoa</taxon>
        <taxon>Ecdysozoa</taxon>
        <taxon>Arthropoda</taxon>
        <taxon>Crustacea</taxon>
        <taxon>Branchiopoda</taxon>
        <taxon>Diplostraca</taxon>
        <taxon>Cladocera</taxon>
        <taxon>Anomopoda</taxon>
        <taxon>Daphniidae</taxon>
        <taxon>Daphnia</taxon>
    </lineage>
</organism>
<dbReference type="Proteomes" id="UP000076858">
    <property type="component" value="Unassembled WGS sequence"/>
</dbReference>
<keyword evidence="1" id="KW-0472">Membrane</keyword>
<gene>
    <name evidence="2" type="ORF">APZ42_002744</name>
</gene>
<feature type="transmembrane region" description="Helical" evidence="1">
    <location>
        <begin position="12"/>
        <end position="31"/>
    </location>
</feature>
<sequence>MCVCVIYLAKWIVPYCLFWVIFFFFFITILVNSICSFFPFFALLPPLHISLCACCFALGRSYHIYFSSFYLYYYYYSDIRLLLSCELMLIKCSYVNRIFGWGSIFKTMC</sequence>
<keyword evidence="1" id="KW-0812">Transmembrane</keyword>
<proteinExistence type="predicted"/>
<comment type="caution">
    <text evidence="2">The sequence shown here is derived from an EMBL/GenBank/DDBJ whole genome shotgun (WGS) entry which is preliminary data.</text>
</comment>
<keyword evidence="3" id="KW-1185">Reference proteome</keyword>
<feature type="transmembrane region" description="Helical" evidence="1">
    <location>
        <begin position="37"/>
        <end position="59"/>
    </location>
</feature>
<evidence type="ECO:0000313" key="3">
    <source>
        <dbReference type="Proteomes" id="UP000076858"/>
    </source>
</evidence>
<reference evidence="2 3" key="1">
    <citation type="submission" date="2016-03" db="EMBL/GenBank/DDBJ databases">
        <title>EvidentialGene: Evidence-directed Construction of Genes on Genomes.</title>
        <authorList>
            <person name="Gilbert D.G."/>
            <person name="Choi J.-H."/>
            <person name="Mockaitis K."/>
            <person name="Colbourne J."/>
            <person name="Pfrender M."/>
        </authorList>
    </citation>
    <scope>NUCLEOTIDE SEQUENCE [LARGE SCALE GENOMIC DNA]</scope>
    <source>
        <strain evidence="2 3">Xinb3</strain>
        <tissue evidence="2">Complete organism</tissue>
    </source>
</reference>
<protein>
    <submittedName>
        <fullName evidence="2">Uncharacterized protein</fullName>
    </submittedName>
</protein>